<proteinExistence type="predicted"/>
<dbReference type="AlphaFoldDB" id="A0A939HND4"/>
<dbReference type="Proteomes" id="UP000664073">
    <property type="component" value="Unassembled WGS sequence"/>
</dbReference>
<keyword evidence="1" id="KW-0812">Transmembrane</keyword>
<evidence type="ECO:0000313" key="3">
    <source>
        <dbReference type="Proteomes" id="UP000664073"/>
    </source>
</evidence>
<keyword evidence="3" id="KW-1185">Reference proteome</keyword>
<protein>
    <submittedName>
        <fullName evidence="2">Uncharacterized protein</fullName>
    </submittedName>
</protein>
<evidence type="ECO:0000313" key="2">
    <source>
        <dbReference type="EMBL" id="MBO1326220.1"/>
    </source>
</evidence>
<keyword evidence="1" id="KW-0472">Membrane</keyword>
<sequence>MSFSVSARRVIRRARFCLGLLWWGIGTYFATLVVLFGLTGLLIDVAVMAGAHRPRFSLPALYWLEHQSWPDLASRVVSLMTRLDRTFRFVACGMAAGVVGQKAWRARQAAIASGASAASSLARPAA</sequence>
<dbReference type="EMBL" id="JAFVMH010000008">
    <property type="protein sequence ID" value="MBO1326220.1"/>
    <property type="molecule type" value="Genomic_DNA"/>
</dbReference>
<dbReference type="RefSeq" id="WP_207846908.1">
    <property type="nucleotide sequence ID" value="NZ_JAFVMH010000008.1"/>
</dbReference>
<gene>
    <name evidence="2" type="ORF">J2D77_13780</name>
</gene>
<feature type="transmembrane region" description="Helical" evidence="1">
    <location>
        <begin position="20"/>
        <end position="47"/>
    </location>
</feature>
<name>A0A939HND4_9PROT</name>
<keyword evidence="1" id="KW-1133">Transmembrane helix</keyword>
<organism evidence="2 3">
    <name type="scientific">Acetobacter garciniae</name>
    <dbReference type="NCBI Taxonomy" id="2817435"/>
    <lineage>
        <taxon>Bacteria</taxon>
        <taxon>Pseudomonadati</taxon>
        <taxon>Pseudomonadota</taxon>
        <taxon>Alphaproteobacteria</taxon>
        <taxon>Acetobacterales</taxon>
        <taxon>Acetobacteraceae</taxon>
        <taxon>Acetobacter</taxon>
    </lineage>
</organism>
<accession>A0A939HND4</accession>
<comment type="caution">
    <text evidence="2">The sequence shown here is derived from an EMBL/GenBank/DDBJ whole genome shotgun (WGS) entry which is preliminary data.</text>
</comment>
<evidence type="ECO:0000256" key="1">
    <source>
        <dbReference type="SAM" id="Phobius"/>
    </source>
</evidence>
<reference evidence="2" key="1">
    <citation type="submission" date="2021-03" db="EMBL/GenBank/DDBJ databases">
        <title>The complete genome sequence of Acetobacter sp. TBRC 12339.</title>
        <authorList>
            <person name="Charoenyingcharoen P."/>
            <person name="Yukphan P."/>
        </authorList>
    </citation>
    <scope>NUCLEOTIDE SEQUENCE</scope>
    <source>
        <strain evidence="2">TBRC 12339</strain>
    </source>
</reference>